<evidence type="ECO:0000313" key="7">
    <source>
        <dbReference type="EMBL" id="WVN89398.1"/>
    </source>
</evidence>
<name>A0A1E3ILZ1_9TREE</name>
<evidence type="ECO:0000256" key="2">
    <source>
        <dbReference type="ARBA" id="ARBA00010152"/>
    </source>
</evidence>
<dbReference type="Pfam" id="PF09809">
    <property type="entry name" value="MRP-L27"/>
    <property type="match status" value="1"/>
</dbReference>
<proteinExistence type="inferred from homology"/>
<keyword evidence="6" id="KW-0687">Ribonucleoprotein</keyword>
<dbReference type="GO" id="GO:0005762">
    <property type="term" value="C:mitochondrial large ribosomal subunit"/>
    <property type="evidence" value="ECO:0007669"/>
    <property type="project" value="InterPro"/>
</dbReference>
<comment type="similarity">
    <text evidence="2">Belongs to the mitochondrion-specific ribosomal protein mL41 family.</text>
</comment>
<dbReference type="GO" id="GO:0003735">
    <property type="term" value="F:structural constituent of ribosome"/>
    <property type="evidence" value="ECO:0007669"/>
    <property type="project" value="InterPro"/>
</dbReference>
<protein>
    <submittedName>
        <fullName evidence="7">Uncharacterized protein</fullName>
    </submittedName>
</protein>
<dbReference type="PANTHER" id="PTHR21338">
    <property type="entry name" value="MITOCHONDRIAL RIBOSOMAL PROTEIN L41"/>
    <property type="match status" value="1"/>
</dbReference>
<dbReference type="RefSeq" id="XP_066070098.1">
    <property type="nucleotide sequence ID" value="XM_066214001.1"/>
</dbReference>
<evidence type="ECO:0000256" key="4">
    <source>
        <dbReference type="ARBA" id="ARBA00022980"/>
    </source>
</evidence>
<reference evidence="7" key="3">
    <citation type="submission" date="2024-01" db="EMBL/GenBank/DDBJ databases">
        <authorList>
            <person name="Coelho M.A."/>
            <person name="David-Palma M."/>
            <person name="Shea T."/>
            <person name="Sun S."/>
            <person name="Cuomo C.A."/>
            <person name="Heitman J."/>
        </authorList>
    </citation>
    <scope>NUCLEOTIDE SEQUENCE</scope>
    <source>
        <strain evidence="7">CBS 7841</strain>
    </source>
</reference>
<gene>
    <name evidence="7" type="ORF">L203_104621</name>
</gene>
<organism evidence="7 8">
    <name type="scientific">Cryptococcus depauperatus CBS 7841</name>
    <dbReference type="NCBI Taxonomy" id="1295531"/>
    <lineage>
        <taxon>Eukaryota</taxon>
        <taxon>Fungi</taxon>
        <taxon>Dikarya</taxon>
        <taxon>Basidiomycota</taxon>
        <taxon>Agaricomycotina</taxon>
        <taxon>Tremellomycetes</taxon>
        <taxon>Tremellales</taxon>
        <taxon>Cryptococcaceae</taxon>
        <taxon>Cryptococcus</taxon>
    </lineage>
</organism>
<dbReference type="OrthoDB" id="408933at2759"/>
<dbReference type="GeneID" id="91088831"/>
<comment type="subcellular location">
    <subcellularLocation>
        <location evidence="1">Mitochondrion</location>
    </subcellularLocation>
</comment>
<keyword evidence="8" id="KW-1185">Reference proteome</keyword>
<keyword evidence="5" id="KW-0496">Mitochondrion</keyword>
<evidence type="ECO:0000256" key="5">
    <source>
        <dbReference type="ARBA" id="ARBA00023128"/>
    </source>
</evidence>
<evidence type="ECO:0000256" key="1">
    <source>
        <dbReference type="ARBA" id="ARBA00004173"/>
    </source>
</evidence>
<dbReference type="VEuPathDB" id="FungiDB:L203_02175"/>
<dbReference type="AlphaFoldDB" id="A0A1E3ILZ1"/>
<dbReference type="KEGG" id="cdep:91088831"/>
<evidence type="ECO:0000313" key="8">
    <source>
        <dbReference type="Proteomes" id="UP000094043"/>
    </source>
</evidence>
<dbReference type="Proteomes" id="UP000094043">
    <property type="component" value="Chromosome 5"/>
</dbReference>
<sequence length="183" mass="20501">MRPTSILAGASRIPLTGKRGNKDFYKGTGQARVPGGGHRTGAPGVHVVRGKAKYRLLDDKVRVFIGPGNDALMNTELKPYVATRDESDPHHKTFFNPFAPGSPLRPRLPSFSPNAQQSKPEVPLSRKDFTKFSKQYSQLSGEEKQWVIMEQRRKWWQAMEKMYQMRSGEESAGTAEQESKAPA</sequence>
<keyword evidence="3" id="KW-0809">Transit peptide</keyword>
<keyword evidence="4" id="KW-0689">Ribosomal protein</keyword>
<dbReference type="PANTHER" id="PTHR21338:SF0">
    <property type="entry name" value="LARGE RIBOSOMAL SUBUNIT PROTEIN ML41"/>
    <property type="match status" value="1"/>
</dbReference>
<accession>A0A1E3ILZ1</accession>
<dbReference type="GO" id="GO:0006412">
    <property type="term" value="P:translation"/>
    <property type="evidence" value="ECO:0007669"/>
    <property type="project" value="TreeGrafter"/>
</dbReference>
<evidence type="ECO:0000256" key="3">
    <source>
        <dbReference type="ARBA" id="ARBA00022946"/>
    </source>
</evidence>
<evidence type="ECO:0000256" key="6">
    <source>
        <dbReference type="ARBA" id="ARBA00023274"/>
    </source>
</evidence>
<dbReference type="EMBL" id="CP143788">
    <property type="protein sequence ID" value="WVN89398.1"/>
    <property type="molecule type" value="Genomic_DNA"/>
</dbReference>
<reference evidence="7" key="1">
    <citation type="submission" date="2016-06" db="EMBL/GenBank/DDBJ databases">
        <authorList>
            <person name="Cuomo C."/>
            <person name="Litvintseva A."/>
            <person name="Heitman J."/>
            <person name="Chen Y."/>
            <person name="Sun S."/>
            <person name="Springer D."/>
            <person name="Dromer F."/>
            <person name="Young S."/>
            <person name="Zeng Q."/>
            <person name="Chapman S."/>
            <person name="Gujja S."/>
            <person name="Saif S."/>
            <person name="Birren B."/>
        </authorList>
    </citation>
    <scope>NUCLEOTIDE SEQUENCE</scope>
    <source>
        <strain evidence="7">CBS 7841</strain>
    </source>
</reference>
<dbReference type="InterPro" id="IPR019189">
    <property type="entry name" value="Ribosomal_mL41"/>
</dbReference>
<reference evidence="7" key="2">
    <citation type="journal article" date="2022" name="Elife">
        <title>Obligate sexual reproduction of a homothallic fungus closely related to the Cryptococcus pathogenic species complex.</title>
        <authorList>
            <person name="Passer A.R."/>
            <person name="Clancey S.A."/>
            <person name="Shea T."/>
            <person name="David-Palma M."/>
            <person name="Averette A.F."/>
            <person name="Boekhout T."/>
            <person name="Porcel B.M."/>
            <person name="Nowrousian M."/>
            <person name="Cuomo C.A."/>
            <person name="Sun S."/>
            <person name="Heitman J."/>
            <person name="Coelho M.A."/>
        </authorList>
    </citation>
    <scope>NUCLEOTIDE SEQUENCE</scope>
    <source>
        <strain evidence="7">CBS 7841</strain>
    </source>
</reference>